<dbReference type="KEGG" id="fer:FNB15_19275"/>
<dbReference type="AlphaFoldDB" id="A0A516H666"/>
<protein>
    <submittedName>
        <fullName evidence="1">Uncharacterized protein</fullName>
    </submittedName>
</protein>
<evidence type="ECO:0000313" key="1">
    <source>
        <dbReference type="EMBL" id="QDO99283.1"/>
    </source>
</evidence>
<dbReference type="RefSeq" id="WP_144258279.1">
    <property type="nucleotide sequence ID" value="NZ_CP041636.1"/>
</dbReference>
<proteinExistence type="predicted"/>
<sequence>MSLQSVLEQTRPFRFPGTAVRVTPKGDIASPEIVKAQPYLRPSVLGRSVCLSPLDWTRFTTALQEAFPDALYSRSVSLAELTRAAPPKLRLEHSLRLSDPQAATQMHFGPETELILKRQLGWQVASEGLFWPQITLGRPMAPLPADERGPERLREAQILIHTAPHHQGHARFARQMWRLLARFTANARVVLVRYPDYELLPQVPGASSSGLWIGHDALRWAHENPTRLLAYERSRLSPRAADVLGYGYRPAEE</sequence>
<dbReference type="Proteomes" id="UP000317496">
    <property type="component" value="Chromosome"/>
</dbReference>
<name>A0A516H666_9PROT</name>
<gene>
    <name evidence="1" type="ORF">FNB15_19275</name>
</gene>
<evidence type="ECO:0000313" key="2">
    <source>
        <dbReference type="Proteomes" id="UP000317496"/>
    </source>
</evidence>
<accession>A0A516H666</accession>
<keyword evidence="2" id="KW-1185">Reference proteome</keyword>
<organism evidence="1 2">
    <name type="scientific">Ferrovibrio terrae</name>
    <dbReference type="NCBI Taxonomy" id="2594003"/>
    <lineage>
        <taxon>Bacteria</taxon>
        <taxon>Pseudomonadati</taxon>
        <taxon>Pseudomonadota</taxon>
        <taxon>Alphaproteobacteria</taxon>
        <taxon>Rhodospirillales</taxon>
        <taxon>Rhodospirillaceae</taxon>
        <taxon>Ferrovibrio</taxon>
    </lineage>
</organism>
<dbReference type="EMBL" id="CP041636">
    <property type="protein sequence ID" value="QDO99283.1"/>
    <property type="molecule type" value="Genomic_DNA"/>
</dbReference>
<reference evidence="1 2" key="1">
    <citation type="submission" date="2019-07" db="EMBL/GenBank/DDBJ databases">
        <title>Genome sequencing for Ferrovibrio sp. K5.</title>
        <authorList>
            <person name="Park S.-J."/>
        </authorList>
    </citation>
    <scope>NUCLEOTIDE SEQUENCE [LARGE SCALE GENOMIC DNA]</scope>
    <source>
        <strain evidence="1 2">K5</strain>
    </source>
</reference>